<evidence type="ECO:0000256" key="5">
    <source>
        <dbReference type="ARBA" id="ARBA00023136"/>
    </source>
</evidence>
<dbReference type="Pfam" id="PF01146">
    <property type="entry name" value="Caveolin"/>
    <property type="match status" value="1"/>
</dbReference>
<keyword evidence="9" id="KW-1185">Reference proteome</keyword>
<dbReference type="GeneID" id="114855702"/>
<dbReference type="InParanoid" id="A0A6P7MKD8"/>
<proteinExistence type="inferred from homology"/>
<dbReference type="GO" id="GO:0005925">
    <property type="term" value="C:focal adhesion"/>
    <property type="evidence" value="ECO:0007669"/>
    <property type="project" value="TreeGrafter"/>
</dbReference>
<dbReference type="RefSeq" id="XP_029006905.1">
    <property type="nucleotide sequence ID" value="XM_029151072.3"/>
</dbReference>
<keyword evidence="4 6" id="KW-0333">Golgi apparatus</keyword>
<evidence type="ECO:0000256" key="7">
    <source>
        <dbReference type="SAM" id="MobiDB-lite"/>
    </source>
</evidence>
<keyword evidence="3 6" id="KW-1003">Cell membrane</keyword>
<accession>A0A6P7MKD8</accession>
<organism evidence="9 10">
    <name type="scientific">Betta splendens</name>
    <name type="common">Siamese fighting fish</name>
    <dbReference type="NCBI Taxonomy" id="158456"/>
    <lineage>
        <taxon>Eukaryota</taxon>
        <taxon>Metazoa</taxon>
        <taxon>Chordata</taxon>
        <taxon>Craniata</taxon>
        <taxon>Vertebrata</taxon>
        <taxon>Euteleostomi</taxon>
        <taxon>Actinopterygii</taxon>
        <taxon>Neopterygii</taxon>
        <taxon>Teleostei</taxon>
        <taxon>Neoteleostei</taxon>
        <taxon>Acanthomorphata</taxon>
        <taxon>Anabantaria</taxon>
        <taxon>Anabantiformes</taxon>
        <taxon>Anabantoidei</taxon>
        <taxon>Osphronemidae</taxon>
        <taxon>Betta</taxon>
    </lineage>
</organism>
<dbReference type="GO" id="GO:0051480">
    <property type="term" value="P:regulation of cytosolic calcium ion concentration"/>
    <property type="evidence" value="ECO:0007669"/>
    <property type="project" value="TreeGrafter"/>
</dbReference>
<sequence length="167" mass="18527">MEARRLKDKRPAGKSSEARVDVQSEHLDSTHTDADAGPLVQDRDPTGINQSLKVTFEDVIAEPPSVRSLDPVWLWSRALFEASRLWCYRLVGVLLAVSLWLAAGLLFAALSCLHIWLLTPGPRLLRISMRWARAACGRMLSVLLGPFLCSAAKCCSRIHLYLAEDAC</sequence>
<dbReference type="PANTHER" id="PTHR10844">
    <property type="entry name" value="CAVEOLIN"/>
    <property type="match status" value="1"/>
</dbReference>
<evidence type="ECO:0000313" key="9">
    <source>
        <dbReference type="Proteomes" id="UP000515150"/>
    </source>
</evidence>
<evidence type="ECO:0000256" key="1">
    <source>
        <dbReference type="ARBA" id="ARBA00004202"/>
    </source>
</evidence>
<dbReference type="KEGG" id="bspl:114855702"/>
<reference evidence="10" key="1">
    <citation type="submission" date="2025-08" db="UniProtKB">
        <authorList>
            <consortium name="RefSeq"/>
        </authorList>
    </citation>
    <scope>IDENTIFICATION</scope>
</reference>
<keyword evidence="8" id="KW-1133">Transmembrane helix</keyword>
<feature type="transmembrane region" description="Helical" evidence="8">
    <location>
        <begin position="86"/>
        <end position="119"/>
    </location>
</feature>
<dbReference type="InterPro" id="IPR001612">
    <property type="entry name" value="Caveolin"/>
</dbReference>
<keyword evidence="8" id="KW-0812">Transmembrane</keyword>
<evidence type="ECO:0000256" key="2">
    <source>
        <dbReference type="ARBA" id="ARBA00010988"/>
    </source>
</evidence>
<dbReference type="InterPro" id="IPR018361">
    <property type="entry name" value="Caveolin_CS"/>
</dbReference>
<gene>
    <name evidence="10" type="primary">LOC114855702</name>
</gene>
<feature type="compositionally biased region" description="Basic and acidic residues" evidence="7">
    <location>
        <begin position="1"/>
        <end position="34"/>
    </location>
</feature>
<dbReference type="GO" id="GO:0005901">
    <property type="term" value="C:caveola"/>
    <property type="evidence" value="ECO:0007669"/>
    <property type="project" value="UniProtKB-SubCell"/>
</dbReference>
<keyword evidence="5 6" id="KW-0472">Membrane</keyword>
<dbReference type="GO" id="GO:0030154">
    <property type="term" value="P:cell differentiation"/>
    <property type="evidence" value="ECO:0007669"/>
    <property type="project" value="TreeGrafter"/>
</dbReference>
<comment type="subcellular location">
    <subcellularLocation>
        <location evidence="1 6">Cell membrane</location>
        <topology evidence="1 6">Peripheral membrane protein</topology>
    </subcellularLocation>
    <subcellularLocation>
        <location evidence="6">Golgi apparatus membrane</location>
        <topology evidence="6">Peripheral membrane protein</topology>
    </subcellularLocation>
    <subcellularLocation>
        <location evidence="6">Membrane</location>
        <location evidence="6">Caveola</location>
        <topology evidence="6">Peripheral membrane protein</topology>
    </subcellularLocation>
</comment>
<evidence type="ECO:0000256" key="6">
    <source>
        <dbReference type="RuleBase" id="RU000680"/>
    </source>
</evidence>
<dbReference type="GO" id="GO:0042383">
    <property type="term" value="C:sarcolemma"/>
    <property type="evidence" value="ECO:0007669"/>
    <property type="project" value="TreeGrafter"/>
</dbReference>
<comment type="function">
    <text evidence="6">May act as a scaffolding protein within caveolar membranes. Interacts directly with G-protein alpha subunits and can functionally regulate their activity.</text>
</comment>
<dbReference type="Proteomes" id="UP000515150">
    <property type="component" value="Chromosome 5"/>
</dbReference>
<dbReference type="AlphaFoldDB" id="A0A6P7MKD8"/>
<dbReference type="OrthoDB" id="5917823at2759"/>
<name>A0A6P7MKD8_BETSP</name>
<dbReference type="GO" id="GO:0070836">
    <property type="term" value="P:caveola assembly"/>
    <property type="evidence" value="ECO:0007669"/>
    <property type="project" value="InterPro"/>
</dbReference>
<protein>
    <recommendedName>
        <fullName evidence="6">Caveolin</fullName>
    </recommendedName>
</protein>
<evidence type="ECO:0000256" key="8">
    <source>
        <dbReference type="SAM" id="Phobius"/>
    </source>
</evidence>
<dbReference type="PANTHER" id="PTHR10844:SF29">
    <property type="entry name" value="CAVEOLIN"/>
    <property type="match status" value="1"/>
</dbReference>
<evidence type="ECO:0000313" key="10">
    <source>
        <dbReference type="RefSeq" id="XP_029006905.1"/>
    </source>
</evidence>
<dbReference type="PROSITE" id="PS01210">
    <property type="entry name" value="CAVEOLIN"/>
    <property type="match status" value="1"/>
</dbReference>
<evidence type="ECO:0000256" key="4">
    <source>
        <dbReference type="ARBA" id="ARBA00023034"/>
    </source>
</evidence>
<dbReference type="GO" id="GO:0000139">
    <property type="term" value="C:Golgi membrane"/>
    <property type="evidence" value="ECO:0007669"/>
    <property type="project" value="UniProtKB-SubCell"/>
</dbReference>
<feature type="region of interest" description="Disordered" evidence="7">
    <location>
        <begin position="1"/>
        <end position="41"/>
    </location>
</feature>
<dbReference type="GO" id="GO:0060090">
    <property type="term" value="F:molecular adaptor activity"/>
    <property type="evidence" value="ECO:0007669"/>
    <property type="project" value="TreeGrafter"/>
</dbReference>
<evidence type="ECO:0000256" key="3">
    <source>
        <dbReference type="ARBA" id="ARBA00022475"/>
    </source>
</evidence>
<comment type="similarity">
    <text evidence="2 6">Belongs to the caveolin family.</text>
</comment>